<organism evidence="12 13">
    <name type="scientific">Ligilactobacillus ruminis</name>
    <dbReference type="NCBI Taxonomy" id="1623"/>
    <lineage>
        <taxon>Bacteria</taxon>
        <taxon>Bacillati</taxon>
        <taxon>Bacillota</taxon>
        <taxon>Bacilli</taxon>
        <taxon>Lactobacillales</taxon>
        <taxon>Lactobacillaceae</taxon>
        <taxon>Ligilactobacillus</taxon>
    </lineage>
</organism>
<dbReference type="PROSITE" id="PS00758">
    <property type="entry name" value="ARGE_DAPE_CPG2_1"/>
    <property type="match status" value="1"/>
</dbReference>
<gene>
    <name evidence="12" type="ORF">SAMN05216431_10657</name>
</gene>
<dbReference type="NCBIfam" id="NF003976">
    <property type="entry name" value="PRK05469.1"/>
    <property type="match status" value="1"/>
</dbReference>
<keyword evidence="8" id="KW-0862">Zinc</keyword>
<keyword evidence="7" id="KW-0378">Hydrolase</keyword>
<dbReference type="InterPro" id="IPR036264">
    <property type="entry name" value="Bact_exopeptidase_dim_dom"/>
</dbReference>
<dbReference type="InterPro" id="IPR010161">
    <property type="entry name" value="Peptidase_M20B"/>
</dbReference>
<evidence type="ECO:0000256" key="5">
    <source>
        <dbReference type="ARBA" id="ARBA00022670"/>
    </source>
</evidence>
<dbReference type="Gene3D" id="3.30.70.360">
    <property type="match status" value="1"/>
</dbReference>
<dbReference type="Pfam" id="PF07687">
    <property type="entry name" value="M20_dimer"/>
    <property type="match status" value="1"/>
</dbReference>
<dbReference type="EC" id="3.4.11.4" evidence="10"/>
<evidence type="ECO:0000313" key="13">
    <source>
        <dbReference type="Proteomes" id="UP000182089"/>
    </source>
</evidence>
<evidence type="ECO:0000313" key="12">
    <source>
        <dbReference type="EMBL" id="SEM65884.1"/>
    </source>
</evidence>
<dbReference type="PANTHER" id="PTHR42994:SF1">
    <property type="entry name" value="PEPTIDASE T"/>
    <property type="match status" value="1"/>
</dbReference>
<dbReference type="InterPro" id="IPR011650">
    <property type="entry name" value="Peptidase_M20_dimer"/>
</dbReference>
<evidence type="ECO:0000256" key="7">
    <source>
        <dbReference type="ARBA" id="ARBA00022801"/>
    </source>
</evidence>
<dbReference type="SUPFAM" id="SSF55031">
    <property type="entry name" value="Bacterial exopeptidase dimerisation domain"/>
    <property type="match status" value="1"/>
</dbReference>
<keyword evidence="5" id="KW-0645">Protease</keyword>
<dbReference type="NCBIfam" id="TIGR01882">
    <property type="entry name" value="peptidase-T"/>
    <property type="match status" value="1"/>
</dbReference>
<proteinExistence type="inferred from homology"/>
<dbReference type="SUPFAM" id="SSF53187">
    <property type="entry name" value="Zn-dependent exopeptidases"/>
    <property type="match status" value="1"/>
</dbReference>
<dbReference type="Proteomes" id="UP000182089">
    <property type="component" value="Unassembled WGS sequence"/>
</dbReference>
<reference evidence="12 13" key="1">
    <citation type="submission" date="2016-10" db="EMBL/GenBank/DDBJ databases">
        <authorList>
            <person name="Varghese N."/>
            <person name="Submissions S."/>
        </authorList>
    </citation>
    <scope>NUCLEOTIDE SEQUENCE [LARGE SCALE GENOMIC DNA]</scope>
    <source>
        <strain evidence="12 13">WC1T17</strain>
    </source>
</reference>
<dbReference type="EMBL" id="FOCC01000006">
    <property type="protein sequence ID" value="SEM65884.1"/>
    <property type="molecule type" value="Genomic_DNA"/>
</dbReference>
<dbReference type="InterPro" id="IPR001261">
    <property type="entry name" value="ArgE/DapE_CS"/>
</dbReference>
<keyword evidence="6" id="KW-0479">Metal-binding</keyword>
<dbReference type="NCBIfam" id="NF009920">
    <property type="entry name" value="PRK13381.1"/>
    <property type="match status" value="1"/>
</dbReference>
<evidence type="ECO:0000256" key="1">
    <source>
        <dbReference type="ARBA" id="ARBA00000870"/>
    </source>
</evidence>
<comment type="similarity">
    <text evidence="3">Belongs to the peptidase M20B family.</text>
</comment>
<dbReference type="GO" id="GO:0004177">
    <property type="term" value="F:aminopeptidase activity"/>
    <property type="evidence" value="ECO:0007669"/>
    <property type="project" value="UniProtKB-KW"/>
</dbReference>
<comment type="caution">
    <text evidence="12">The sequence shown here is derived from an EMBL/GenBank/DDBJ whole genome shotgun (WGS) entry which is preliminary data.</text>
</comment>
<evidence type="ECO:0000256" key="10">
    <source>
        <dbReference type="NCBIfam" id="TIGR01882"/>
    </source>
</evidence>
<name>A0ABY1ABJ1_9LACO</name>
<sequence length="422" mass="46743">MDFKTKLQNLFIEYVKINTRSDYQFKDKTPTTPGQEVLAHKIVAKLQEIGLDEAYYNEKTGFVIGKLYANTPAVSGIGFIAHLDTADFNAQGVNPQVHPNYDGEKLVLNQAKKIVLDPNEFPDLKKLKGQTLITTDGTSLLGTDDKAGIVAAIGALAYLKQHPEIKHGEIDIGFGPDEEIGLGGKRFDPKDFNVEFAYTLDNGQPGELQYETFNASSAHVEIEGTSVHPGNAYGLLVNAGLIANQFISALPKDQVPEKTQAKEGFILVNNASFSVGHAEIDLIIRDFDWEKFLQKEAFVKELAAKLNREQDHPRILVTLRRQYENIANSVIDHPYVVNLALDAYRNLGLTPKVTPFRGGTDGNFITAKGIPTPNLFNGGGNYHGQYEYITSEQMVLTAQTIVEITKEHVRQTLTTRDERPLA</sequence>
<evidence type="ECO:0000256" key="8">
    <source>
        <dbReference type="ARBA" id="ARBA00022833"/>
    </source>
</evidence>
<comment type="catalytic activity">
    <reaction evidence="1">
        <text>Release of the N-terminal residue from a tripeptide.</text>
        <dbReference type="EC" id="3.4.11.4"/>
    </reaction>
</comment>
<evidence type="ECO:0000256" key="3">
    <source>
        <dbReference type="ARBA" id="ARBA00009692"/>
    </source>
</evidence>
<dbReference type="PIRSF" id="PIRSF037215">
    <property type="entry name" value="Peptidase_M20B"/>
    <property type="match status" value="1"/>
</dbReference>
<evidence type="ECO:0000256" key="4">
    <source>
        <dbReference type="ARBA" id="ARBA00022438"/>
    </source>
</evidence>
<protein>
    <recommendedName>
        <fullName evidence="10">Peptidase T</fullName>
        <ecNumber evidence="10">3.4.11.4</ecNumber>
    </recommendedName>
</protein>
<keyword evidence="4 12" id="KW-0031">Aminopeptidase</keyword>
<feature type="domain" description="Peptidase M20 dimerisation" evidence="11">
    <location>
        <begin position="210"/>
        <end position="310"/>
    </location>
</feature>
<keyword evidence="9" id="KW-0482">Metalloprotease</keyword>
<dbReference type="CDD" id="cd03892">
    <property type="entry name" value="M20_peptT"/>
    <property type="match status" value="1"/>
</dbReference>
<evidence type="ECO:0000256" key="9">
    <source>
        <dbReference type="ARBA" id="ARBA00023049"/>
    </source>
</evidence>
<dbReference type="PANTHER" id="PTHR42994">
    <property type="entry name" value="PEPTIDASE T"/>
    <property type="match status" value="1"/>
</dbReference>
<evidence type="ECO:0000256" key="2">
    <source>
        <dbReference type="ARBA" id="ARBA00001947"/>
    </source>
</evidence>
<comment type="cofactor">
    <cofactor evidence="2">
        <name>Zn(2+)</name>
        <dbReference type="ChEBI" id="CHEBI:29105"/>
    </cofactor>
</comment>
<accession>A0ABY1ABJ1</accession>
<dbReference type="Gene3D" id="3.40.630.10">
    <property type="entry name" value="Zn peptidases"/>
    <property type="match status" value="1"/>
</dbReference>
<evidence type="ECO:0000256" key="6">
    <source>
        <dbReference type="ARBA" id="ARBA00022723"/>
    </source>
</evidence>
<dbReference type="PROSITE" id="PS00759">
    <property type="entry name" value="ARGE_DAPE_CPG2_2"/>
    <property type="match status" value="1"/>
</dbReference>
<dbReference type="InterPro" id="IPR002933">
    <property type="entry name" value="Peptidase_M20"/>
</dbReference>
<dbReference type="Pfam" id="PF01546">
    <property type="entry name" value="Peptidase_M20"/>
    <property type="match status" value="1"/>
</dbReference>
<evidence type="ECO:0000259" key="11">
    <source>
        <dbReference type="Pfam" id="PF07687"/>
    </source>
</evidence>